<evidence type="ECO:0000313" key="1">
    <source>
        <dbReference type="EMBL" id="PVU87603.1"/>
    </source>
</evidence>
<sequence length="133" mass="14784">MYNAAKLVKELNQPLINPGNTLSNTVDYNCEVRQGCPALQILFDFYINDLLDNIAGINILAVINNISGLLFTGDAVVDADISSWTKQCEMQVSASKCDVMGVRTSISMMFTMQHDLVPQVEQYKYLGLMLNNN</sequence>
<protein>
    <recommendedName>
        <fullName evidence="3">Reverse transcriptase domain-containing protein</fullName>
    </recommendedName>
</protein>
<comment type="caution">
    <text evidence="1">The sequence shown here is derived from an EMBL/GenBank/DDBJ whole genome shotgun (WGS) entry which is preliminary data.</text>
</comment>
<name>A0A2T9Y5J9_9FUNG</name>
<evidence type="ECO:0000313" key="2">
    <source>
        <dbReference type="Proteomes" id="UP000245383"/>
    </source>
</evidence>
<keyword evidence="2" id="KW-1185">Reference proteome</keyword>
<organism evidence="1 2">
    <name type="scientific">Smittium simulii</name>
    <dbReference type="NCBI Taxonomy" id="133385"/>
    <lineage>
        <taxon>Eukaryota</taxon>
        <taxon>Fungi</taxon>
        <taxon>Fungi incertae sedis</taxon>
        <taxon>Zoopagomycota</taxon>
        <taxon>Kickxellomycotina</taxon>
        <taxon>Harpellomycetes</taxon>
        <taxon>Harpellales</taxon>
        <taxon>Legeriomycetaceae</taxon>
        <taxon>Smittium</taxon>
    </lineage>
</organism>
<dbReference type="STRING" id="133385.A0A2T9Y5J9"/>
<evidence type="ECO:0008006" key="3">
    <source>
        <dbReference type="Google" id="ProtNLM"/>
    </source>
</evidence>
<gene>
    <name evidence="1" type="ORF">BB561_006263</name>
</gene>
<reference evidence="1 2" key="1">
    <citation type="journal article" date="2018" name="MBio">
        <title>Comparative Genomics Reveals the Core Gene Toolbox for the Fungus-Insect Symbiosis.</title>
        <authorList>
            <person name="Wang Y."/>
            <person name="Stata M."/>
            <person name="Wang W."/>
            <person name="Stajich J.E."/>
            <person name="White M.M."/>
            <person name="Moncalvo J.M."/>
        </authorList>
    </citation>
    <scope>NUCLEOTIDE SEQUENCE [LARGE SCALE GENOMIC DNA]</scope>
    <source>
        <strain evidence="1 2">SWE-8-4</strain>
    </source>
</reference>
<dbReference type="OrthoDB" id="5534248at2759"/>
<dbReference type="AlphaFoldDB" id="A0A2T9Y5J9"/>
<accession>A0A2T9Y5J9</accession>
<dbReference type="Proteomes" id="UP000245383">
    <property type="component" value="Unassembled WGS sequence"/>
</dbReference>
<dbReference type="EMBL" id="MBFR01000474">
    <property type="protein sequence ID" value="PVU87603.1"/>
    <property type="molecule type" value="Genomic_DNA"/>
</dbReference>
<proteinExistence type="predicted"/>